<keyword evidence="3" id="KW-1185">Reference proteome</keyword>
<protein>
    <recommendedName>
        <fullName evidence="4">Transmembrane protein</fullName>
    </recommendedName>
</protein>
<dbReference type="KEGG" id="mey:TM49_07860"/>
<dbReference type="HOGENOM" id="CLU_2789006_0_0_5"/>
<dbReference type="Proteomes" id="UP000032611">
    <property type="component" value="Chromosome"/>
</dbReference>
<feature type="transmembrane region" description="Helical" evidence="1">
    <location>
        <begin position="47"/>
        <end position="65"/>
    </location>
</feature>
<dbReference type="EMBL" id="CP010803">
    <property type="protein sequence ID" value="AJY45610.1"/>
    <property type="molecule type" value="Genomic_DNA"/>
</dbReference>
<evidence type="ECO:0000256" key="1">
    <source>
        <dbReference type="SAM" id="Phobius"/>
    </source>
</evidence>
<dbReference type="OrthoDB" id="7917074at2"/>
<reference evidence="2 3" key="1">
    <citation type="journal article" date="2015" name="Genome Announc.">
        <title>Complete genome sequence of Martelella endophytica YC6887, which has antifungal activity associated with a halophyte.</title>
        <authorList>
            <person name="Khan A."/>
            <person name="Khan H."/>
            <person name="Chung E.J."/>
            <person name="Hossain M.T."/>
            <person name="Chung Y.R."/>
        </authorList>
    </citation>
    <scope>NUCLEOTIDE SEQUENCE [LARGE SCALE GENOMIC DNA]</scope>
    <source>
        <strain evidence="2">YC6887</strain>
    </source>
</reference>
<dbReference type="AlphaFoldDB" id="A0A0D5LNT4"/>
<dbReference type="PATRIC" id="fig|1486262.3.peg.1623"/>
<dbReference type="RefSeq" id="WP_045680345.1">
    <property type="nucleotide sequence ID" value="NZ_CP010803.1"/>
</dbReference>
<keyword evidence="1" id="KW-0812">Transmembrane</keyword>
<organism evidence="2 3">
    <name type="scientific">Martelella endophytica</name>
    <dbReference type="NCBI Taxonomy" id="1486262"/>
    <lineage>
        <taxon>Bacteria</taxon>
        <taxon>Pseudomonadati</taxon>
        <taxon>Pseudomonadota</taxon>
        <taxon>Alphaproteobacteria</taxon>
        <taxon>Hyphomicrobiales</taxon>
        <taxon>Aurantimonadaceae</taxon>
        <taxon>Martelella</taxon>
    </lineage>
</organism>
<accession>A0A0D5LNT4</accession>
<proteinExistence type="predicted"/>
<sequence length="68" mass="7525">MKILSLLFGILLLIGTFVWFSYFVPLGCGMNPTGCHEEFSVWSQIGLIHFWAPTAVAAAAIVYGFKRS</sequence>
<evidence type="ECO:0000313" key="3">
    <source>
        <dbReference type="Proteomes" id="UP000032611"/>
    </source>
</evidence>
<evidence type="ECO:0000313" key="2">
    <source>
        <dbReference type="EMBL" id="AJY45610.1"/>
    </source>
</evidence>
<gene>
    <name evidence="2" type="ORF">TM49_07860</name>
</gene>
<keyword evidence="1" id="KW-0472">Membrane</keyword>
<keyword evidence="1" id="KW-1133">Transmembrane helix</keyword>
<name>A0A0D5LNT4_MAREN</name>
<evidence type="ECO:0008006" key="4">
    <source>
        <dbReference type="Google" id="ProtNLM"/>
    </source>
</evidence>